<dbReference type="InterPro" id="IPR032710">
    <property type="entry name" value="NTF2-like_dom_sf"/>
</dbReference>
<feature type="compositionally biased region" description="Low complexity" evidence="1">
    <location>
        <begin position="114"/>
        <end position="125"/>
    </location>
</feature>
<keyword evidence="5" id="KW-1185">Reference proteome</keyword>
<dbReference type="OrthoDB" id="10264449at2759"/>
<dbReference type="EMBL" id="LKMD01000102">
    <property type="protein sequence ID" value="PIA98321.1"/>
    <property type="molecule type" value="Genomic_DNA"/>
</dbReference>
<accession>A0A2G5I0P2</accession>
<evidence type="ECO:0000313" key="5">
    <source>
        <dbReference type="Proteomes" id="UP001302367"/>
    </source>
</evidence>
<evidence type="ECO:0008006" key="6">
    <source>
        <dbReference type="Google" id="ProtNLM"/>
    </source>
</evidence>
<evidence type="ECO:0000256" key="1">
    <source>
        <dbReference type="SAM" id="MobiDB-lite"/>
    </source>
</evidence>
<protein>
    <recommendedName>
        <fullName evidence="6">SnoaL-like domain-containing protein</fullName>
    </recommendedName>
</protein>
<dbReference type="Gene3D" id="3.10.450.50">
    <property type="match status" value="1"/>
</dbReference>
<dbReference type="AlphaFoldDB" id="A0A2G5I0P2"/>
<feature type="compositionally biased region" description="Polar residues" evidence="1">
    <location>
        <begin position="134"/>
        <end position="146"/>
    </location>
</feature>
<reference evidence="2 4" key="1">
    <citation type="submission" date="2015-10" db="EMBL/GenBank/DDBJ databases">
        <title>The cercosporin biosynthetic gene cluster was horizontally transferred to several fungal lineages and shown to be expanded in Cercospora beticola based on microsynteny with recipient genomes.</title>
        <authorList>
            <person name="De Jonge R."/>
            <person name="Ebert M.K."/>
            <person name="Suttle J.C."/>
            <person name="Jurick Ii W.M."/>
            <person name="Secor G.A."/>
            <person name="Thomma B.P."/>
            <person name="Van De Peer Y."/>
            <person name="Bolton M.D."/>
        </authorList>
    </citation>
    <scope>NUCLEOTIDE SEQUENCE [LARGE SCALE GENOMIC DNA]</scope>
    <source>
        <strain evidence="2 4">09-40</strain>
    </source>
</reference>
<feature type="region of interest" description="Disordered" evidence="1">
    <location>
        <begin position="82"/>
        <end position="147"/>
    </location>
</feature>
<evidence type="ECO:0000313" key="4">
    <source>
        <dbReference type="Proteomes" id="UP000230605"/>
    </source>
</evidence>
<evidence type="ECO:0000313" key="2">
    <source>
        <dbReference type="EMBL" id="PIA98321.1"/>
    </source>
</evidence>
<dbReference type="EMBL" id="CP134185">
    <property type="protein sequence ID" value="WPA97965.1"/>
    <property type="molecule type" value="Genomic_DNA"/>
</dbReference>
<evidence type="ECO:0000313" key="3">
    <source>
        <dbReference type="EMBL" id="WPA97965.1"/>
    </source>
</evidence>
<reference evidence="3 5" key="2">
    <citation type="submission" date="2023-09" db="EMBL/GenBank/DDBJ databases">
        <title>Complete-Gapless Cercospora beticola genome.</title>
        <authorList>
            <person name="Wyatt N.A."/>
            <person name="Spanner R.E."/>
            <person name="Bolton M.D."/>
        </authorList>
    </citation>
    <scope>NUCLEOTIDE SEQUENCE [LARGE SCALE GENOMIC DNA]</scope>
    <source>
        <strain evidence="3">Cb09-40</strain>
    </source>
</reference>
<dbReference type="Proteomes" id="UP000230605">
    <property type="component" value="Chromosome 2"/>
</dbReference>
<dbReference type="Proteomes" id="UP001302367">
    <property type="component" value="Chromosome 2"/>
</dbReference>
<dbReference type="SUPFAM" id="SSF54427">
    <property type="entry name" value="NTF2-like"/>
    <property type="match status" value="1"/>
</dbReference>
<organism evidence="2 4">
    <name type="scientific">Cercospora beticola</name>
    <name type="common">Sugarbeet leaf spot fungus</name>
    <dbReference type="NCBI Taxonomy" id="122368"/>
    <lineage>
        <taxon>Eukaryota</taxon>
        <taxon>Fungi</taxon>
        <taxon>Dikarya</taxon>
        <taxon>Ascomycota</taxon>
        <taxon>Pezizomycotina</taxon>
        <taxon>Dothideomycetes</taxon>
        <taxon>Dothideomycetidae</taxon>
        <taxon>Mycosphaerellales</taxon>
        <taxon>Mycosphaerellaceae</taxon>
        <taxon>Cercospora</taxon>
    </lineage>
</organism>
<name>A0A2G5I0P2_CERBT</name>
<proteinExistence type="predicted"/>
<feature type="compositionally biased region" description="Polar residues" evidence="1">
    <location>
        <begin position="84"/>
        <end position="94"/>
    </location>
</feature>
<gene>
    <name evidence="2" type="ORF">CB0940_05422</name>
    <name evidence="3" type="ORF">RHO25_002576</name>
</gene>
<sequence length="297" mass="32906">MYKQAARSILGSGRNQSARTLLQRCDAVRIAPATTMTATSRGTIFRTFMESASDWPLASEKQLEESQQQQKYQSGQIYHRHNNPAISEQYSRPPQRQKQKVRHDGPLYNRHQAPLSSSPSASSNPGPEPNPSSKTTAVASTMSSGTAKKYPNASEIHALFFNLSTQPEAFFERVAHDVDWTVMGTHPLAGRYNSLSDFQAATFARLGKIMKAPGIRLKPRNVIGGGDQGWCTVELVVNGVCENGLAFDNCYAWCCRFDESGVIVEVRAYLDSWLVREAIVQNEVPSQRAEVPRVDAL</sequence>